<gene>
    <name evidence="1" type="ORF">MCOR_52096</name>
</gene>
<keyword evidence="2" id="KW-1185">Reference proteome</keyword>
<protein>
    <submittedName>
        <fullName evidence="1">Uncharacterized protein</fullName>
    </submittedName>
</protein>
<dbReference type="Pfam" id="PF15074">
    <property type="entry name" value="CFAP90"/>
    <property type="match status" value="1"/>
</dbReference>
<organism evidence="1 2">
    <name type="scientific">Mytilus coruscus</name>
    <name type="common">Sea mussel</name>
    <dbReference type="NCBI Taxonomy" id="42192"/>
    <lineage>
        <taxon>Eukaryota</taxon>
        <taxon>Metazoa</taxon>
        <taxon>Spiralia</taxon>
        <taxon>Lophotrochozoa</taxon>
        <taxon>Mollusca</taxon>
        <taxon>Bivalvia</taxon>
        <taxon>Autobranchia</taxon>
        <taxon>Pteriomorphia</taxon>
        <taxon>Mytilida</taxon>
        <taxon>Mytiloidea</taxon>
        <taxon>Mytilidae</taxon>
        <taxon>Mytilinae</taxon>
        <taxon>Mytilus</taxon>
    </lineage>
</organism>
<dbReference type="Proteomes" id="UP000507470">
    <property type="component" value="Unassembled WGS sequence"/>
</dbReference>
<dbReference type="OrthoDB" id="10057935at2759"/>
<dbReference type="InterPro" id="IPR027901">
    <property type="entry name" value="CFAP90"/>
</dbReference>
<dbReference type="PANTHER" id="PTHR34444:SF3">
    <property type="match status" value="1"/>
</dbReference>
<reference evidence="1 2" key="1">
    <citation type="submission" date="2020-06" db="EMBL/GenBank/DDBJ databases">
        <authorList>
            <person name="Li R."/>
            <person name="Bekaert M."/>
        </authorList>
    </citation>
    <scope>NUCLEOTIDE SEQUENCE [LARGE SCALE GENOMIC DNA]</scope>
    <source>
        <strain evidence="2">wild</strain>
    </source>
</reference>
<proteinExistence type="predicted"/>
<dbReference type="EMBL" id="CACVKT020009053">
    <property type="protein sequence ID" value="CAC5419803.1"/>
    <property type="molecule type" value="Genomic_DNA"/>
</dbReference>
<sequence length="168" mass="19607">MDDDGKRMSLYGKSEVNPGELDGLWKNVLSRTENIRRKHLATIGDGSRHWRGIKQWSRSELDPVCNTIYNHRKRETVADVLTTYDRLFHIKYGYDSKLHRDDRNSIKTIGLSVQDEEQQRVIPVLSSSHYGSRLDKPLESFVRKHSKIEHILKGFYYRRGTGLPPLDI</sequence>
<evidence type="ECO:0000313" key="1">
    <source>
        <dbReference type="EMBL" id="CAC5419803.1"/>
    </source>
</evidence>
<name>A0A6J8EIN5_MYTCO</name>
<dbReference type="PANTHER" id="PTHR34444">
    <property type="entry name" value="LOC361192"/>
    <property type="match status" value="1"/>
</dbReference>
<evidence type="ECO:0000313" key="2">
    <source>
        <dbReference type="Proteomes" id="UP000507470"/>
    </source>
</evidence>
<accession>A0A6J8EIN5</accession>
<dbReference type="AlphaFoldDB" id="A0A6J8EIN5"/>